<keyword evidence="2" id="KW-0067">ATP-binding</keyword>
<dbReference type="Pfam" id="PF00158">
    <property type="entry name" value="Sigma54_activat"/>
    <property type="match status" value="1"/>
</dbReference>
<dbReference type="GO" id="GO:0005524">
    <property type="term" value="F:ATP binding"/>
    <property type="evidence" value="ECO:0007669"/>
    <property type="project" value="UniProtKB-KW"/>
</dbReference>
<dbReference type="Gene3D" id="1.10.8.60">
    <property type="match status" value="1"/>
</dbReference>
<dbReference type="PATRIC" id="fig|754477.3.peg.2310"/>
<evidence type="ECO:0000256" key="2">
    <source>
        <dbReference type="ARBA" id="ARBA00022840"/>
    </source>
</evidence>
<feature type="domain" description="Sigma-54 factor interaction" evidence="6">
    <location>
        <begin position="135"/>
        <end position="363"/>
    </location>
</feature>
<dbReference type="InterPro" id="IPR027417">
    <property type="entry name" value="P-loop_NTPase"/>
</dbReference>
<dbReference type="AlphaFoldDB" id="I1YKN4"/>
<evidence type="ECO:0000313" key="7">
    <source>
        <dbReference type="EMBL" id="AFJ03477.1"/>
    </source>
</evidence>
<keyword evidence="5" id="KW-0804">Transcription</keyword>
<dbReference type="Gene3D" id="3.40.50.300">
    <property type="entry name" value="P-loop containing nucleotide triphosphate hydrolases"/>
    <property type="match status" value="1"/>
</dbReference>
<evidence type="ECO:0000256" key="4">
    <source>
        <dbReference type="ARBA" id="ARBA00023125"/>
    </source>
</evidence>
<dbReference type="SUPFAM" id="SSF52540">
    <property type="entry name" value="P-loop containing nucleoside triphosphate hydrolases"/>
    <property type="match status" value="1"/>
</dbReference>
<dbReference type="Gene3D" id="1.10.10.60">
    <property type="entry name" value="Homeodomain-like"/>
    <property type="match status" value="1"/>
</dbReference>
<keyword evidence="3" id="KW-0805">Transcription regulation</keyword>
<evidence type="ECO:0000259" key="6">
    <source>
        <dbReference type="PROSITE" id="PS50045"/>
    </source>
</evidence>
<dbReference type="Gene3D" id="3.40.50.2300">
    <property type="match status" value="1"/>
</dbReference>
<dbReference type="InterPro" id="IPR011006">
    <property type="entry name" value="CheY-like_superfamily"/>
</dbReference>
<keyword evidence="1" id="KW-0547">Nucleotide-binding</keyword>
<sequence>MSSNQVLVIEADANRRETLSTLITFINCHPVLVAHPPEWGAAVDDLDNIAMVIIGDCGSDQQTRELLRLLVNHESRLPVFTLEHEQQAESDFPGIIGALQYPVKYPQLSNALQQATVYRGQQEKADRAHLNFRLLVGNSLAMKQVQRMIDQVSDSEANVLILGESGTGKEVVARNLHYFSSRRDKPFVPVNCGAIPGELLESELFGHEKGAFTGAITARKGRFELAEGGTLFLDEIGDMPMPMQVKLLRVLQERTFERVGSTKTQQANVRVIAATHRNLERHIADGLFREDLFYRLNVFPIEMPALRERPEDIPLLVYEIIQRIEHENRGSVRLTTAAMAALCRYNWPGNVRELANVIERLVILYPYDLVDFDQLPEKYRIAGEALPAHVSAVIAARPEPALARQVNKEPASTEVEAEVTTLSSPAIANALPEEGLDLKEHLAQLEFFLIRQALDDAAGVVAHAAQRLKMRRTTLVEKMRKHGIQREGE</sequence>
<dbReference type="InterPro" id="IPR003593">
    <property type="entry name" value="AAA+_ATPase"/>
</dbReference>
<dbReference type="PRINTS" id="PR01590">
    <property type="entry name" value="HTHFIS"/>
</dbReference>
<dbReference type="OrthoDB" id="5297379at2"/>
<dbReference type="GO" id="GO:0043565">
    <property type="term" value="F:sequence-specific DNA binding"/>
    <property type="evidence" value="ECO:0007669"/>
    <property type="project" value="InterPro"/>
</dbReference>
<dbReference type="SUPFAM" id="SSF52172">
    <property type="entry name" value="CheY-like"/>
    <property type="match status" value="1"/>
</dbReference>
<dbReference type="FunFam" id="3.40.50.300:FF:000006">
    <property type="entry name" value="DNA-binding transcriptional regulator NtrC"/>
    <property type="match status" value="1"/>
</dbReference>
<dbReference type="Proteomes" id="UP000009145">
    <property type="component" value="Chromosome"/>
</dbReference>
<keyword evidence="8" id="KW-1185">Reference proteome</keyword>
<keyword evidence="7" id="KW-0969">Cilium</keyword>
<dbReference type="GO" id="GO:0006355">
    <property type="term" value="P:regulation of DNA-templated transcription"/>
    <property type="evidence" value="ECO:0007669"/>
    <property type="project" value="InterPro"/>
</dbReference>
<evidence type="ECO:0000256" key="1">
    <source>
        <dbReference type="ARBA" id="ARBA00022741"/>
    </source>
</evidence>
<dbReference type="InterPro" id="IPR002197">
    <property type="entry name" value="HTH_Fis"/>
</dbReference>
<reference evidence="7 8" key="1">
    <citation type="journal article" date="2012" name="J. Bacteriol.">
        <title>Complete genome sequences of Methylophaga sp. strain JAM1 and Methylophaga sp. strain JAM7.</title>
        <authorList>
            <person name="Villeneuve C."/>
            <person name="Martineau C."/>
            <person name="Mauffrey F."/>
            <person name="Villemur R."/>
        </authorList>
    </citation>
    <scope>NUCLEOTIDE SEQUENCE [LARGE SCALE GENOMIC DNA]</scope>
    <source>
        <strain evidence="7 8">JAM7</strain>
    </source>
</reference>
<dbReference type="InterPro" id="IPR009057">
    <property type="entry name" value="Homeodomain-like_sf"/>
</dbReference>
<dbReference type="EMBL" id="CP003380">
    <property type="protein sequence ID" value="AFJ03477.1"/>
    <property type="molecule type" value="Genomic_DNA"/>
</dbReference>
<dbReference type="InterPro" id="IPR010518">
    <property type="entry name" value="FleQ"/>
</dbReference>
<dbReference type="eggNOG" id="COG2204">
    <property type="taxonomic scope" value="Bacteria"/>
</dbReference>
<dbReference type="PROSITE" id="PS00676">
    <property type="entry name" value="SIGMA54_INTERACT_2"/>
    <property type="match status" value="1"/>
</dbReference>
<dbReference type="HOGENOM" id="CLU_000445_0_7_6"/>
<dbReference type="Pfam" id="PF02954">
    <property type="entry name" value="HTH_8"/>
    <property type="match status" value="1"/>
</dbReference>
<keyword evidence="7" id="KW-0282">Flagellum</keyword>
<name>I1YKN4_METFJ</name>
<dbReference type="PROSITE" id="PS00688">
    <property type="entry name" value="SIGMA54_INTERACT_3"/>
    <property type="match status" value="1"/>
</dbReference>
<protein>
    <submittedName>
        <fullName evidence="7">Flagellar regulatory protein FleQ</fullName>
    </submittedName>
</protein>
<dbReference type="InterPro" id="IPR058031">
    <property type="entry name" value="AAA_lid_NorR"/>
</dbReference>
<dbReference type="SMART" id="SM00382">
    <property type="entry name" value="AAA"/>
    <property type="match status" value="1"/>
</dbReference>
<dbReference type="PANTHER" id="PTHR32071:SF117">
    <property type="entry name" value="PTS-DEPENDENT DIHYDROXYACETONE KINASE OPERON REGULATORY PROTEIN-RELATED"/>
    <property type="match status" value="1"/>
</dbReference>
<dbReference type="PROSITE" id="PS50045">
    <property type="entry name" value="SIGMA54_INTERACT_4"/>
    <property type="match status" value="1"/>
</dbReference>
<dbReference type="KEGG" id="mec:Q7C_2343"/>
<dbReference type="PROSITE" id="PS00675">
    <property type="entry name" value="SIGMA54_INTERACT_1"/>
    <property type="match status" value="1"/>
</dbReference>
<evidence type="ECO:0000256" key="5">
    <source>
        <dbReference type="ARBA" id="ARBA00023163"/>
    </source>
</evidence>
<organism evidence="7 8">
    <name type="scientific">Methylophaga frappieri (strain ATCC BAA-2434 / DSM 25690 / JAM7)</name>
    <dbReference type="NCBI Taxonomy" id="754477"/>
    <lineage>
        <taxon>Bacteria</taxon>
        <taxon>Pseudomonadati</taxon>
        <taxon>Pseudomonadota</taxon>
        <taxon>Gammaproteobacteria</taxon>
        <taxon>Thiotrichales</taxon>
        <taxon>Piscirickettsiaceae</taxon>
        <taxon>Methylophaga</taxon>
    </lineage>
</organism>
<dbReference type="RefSeq" id="WP_014704896.1">
    <property type="nucleotide sequence ID" value="NC_017856.1"/>
</dbReference>
<dbReference type="Pfam" id="PF06490">
    <property type="entry name" value="FleQ"/>
    <property type="match status" value="1"/>
</dbReference>
<proteinExistence type="predicted"/>
<dbReference type="InterPro" id="IPR025943">
    <property type="entry name" value="Sigma_54_int_dom_ATP-bd_2"/>
</dbReference>
<dbReference type="InterPro" id="IPR025944">
    <property type="entry name" value="Sigma_54_int_dom_CS"/>
</dbReference>
<dbReference type="InterPro" id="IPR025662">
    <property type="entry name" value="Sigma_54_int_dom_ATP-bd_1"/>
</dbReference>
<accession>I1YKN4</accession>
<dbReference type="Pfam" id="PF25601">
    <property type="entry name" value="AAA_lid_14"/>
    <property type="match status" value="1"/>
</dbReference>
<evidence type="ECO:0000313" key="8">
    <source>
        <dbReference type="Proteomes" id="UP000009145"/>
    </source>
</evidence>
<keyword evidence="7" id="KW-0966">Cell projection</keyword>
<dbReference type="PANTHER" id="PTHR32071">
    <property type="entry name" value="TRANSCRIPTIONAL REGULATORY PROTEIN"/>
    <property type="match status" value="1"/>
</dbReference>
<dbReference type="InterPro" id="IPR002078">
    <property type="entry name" value="Sigma_54_int"/>
</dbReference>
<keyword evidence="4" id="KW-0238">DNA-binding</keyword>
<dbReference type="CDD" id="cd00009">
    <property type="entry name" value="AAA"/>
    <property type="match status" value="1"/>
</dbReference>
<dbReference type="SUPFAM" id="SSF46689">
    <property type="entry name" value="Homeodomain-like"/>
    <property type="match status" value="1"/>
</dbReference>
<gene>
    <name evidence="7" type="ordered locus">Q7C_2343</name>
</gene>
<dbReference type="STRING" id="754477.Q7C_2343"/>
<evidence type="ECO:0000256" key="3">
    <source>
        <dbReference type="ARBA" id="ARBA00023015"/>
    </source>
</evidence>